<accession>A0A8S9GFA4</accession>
<comment type="caution">
    <text evidence="1">The sequence shown here is derived from an EMBL/GenBank/DDBJ whole genome shotgun (WGS) entry which is preliminary data.</text>
</comment>
<evidence type="ECO:0000313" key="1">
    <source>
        <dbReference type="EMBL" id="KAF2542916.1"/>
    </source>
</evidence>
<dbReference type="EMBL" id="QGKW02002005">
    <property type="protein sequence ID" value="KAF2542916.1"/>
    <property type="molecule type" value="Genomic_DNA"/>
</dbReference>
<protein>
    <submittedName>
        <fullName evidence="1">Uncharacterized protein</fullName>
    </submittedName>
</protein>
<evidence type="ECO:0000313" key="2">
    <source>
        <dbReference type="Proteomes" id="UP000712281"/>
    </source>
</evidence>
<dbReference type="Proteomes" id="UP000712281">
    <property type="component" value="Unassembled WGS sequence"/>
</dbReference>
<proteinExistence type="predicted"/>
<name>A0A8S9GFA4_BRACR</name>
<dbReference type="AlphaFoldDB" id="A0A8S9GFA4"/>
<sequence>MEVLKGCVRRFFVKNLCVNLRSCHFVIDTSPHLPKKEDGWDTTVYKWFVFFLHRNIPVFCLDKESDLKTYPDIGQAAFDTTRRIFVSVRG</sequence>
<organism evidence="1 2">
    <name type="scientific">Brassica cretica</name>
    <name type="common">Mustard</name>
    <dbReference type="NCBI Taxonomy" id="69181"/>
    <lineage>
        <taxon>Eukaryota</taxon>
        <taxon>Viridiplantae</taxon>
        <taxon>Streptophyta</taxon>
        <taxon>Embryophyta</taxon>
        <taxon>Tracheophyta</taxon>
        <taxon>Spermatophyta</taxon>
        <taxon>Magnoliopsida</taxon>
        <taxon>eudicotyledons</taxon>
        <taxon>Gunneridae</taxon>
        <taxon>Pentapetalae</taxon>
        <taxon>rosids</taxon>
        <taxon>malvids</taxon>
        <taxon>Brassicales</taxon>
        <taxon>Brassicaceae</taxon>
        <taxon>Brassiceae</taxon>
        <taxon>Brassica</taxon>
    </lineage>
</organism>
<gene>
    <name evidence="1" type="ORF">F2Q68_00031505</name>
</gene>
<reference evidence="1" key="1">
    <citation type="submission" date="2019-12" db="EMBL/GenBank/DDBJ databases">
        <title>Genome sequencing and annotation of Brassica cretica.</title>
        <authorList>
            <person name="Studholme D.J."/>
            <person name="Sarris P.F."/>
        </authorList>
    </citation>
    <scope>NUCLEOTIDE SEQUENCE</scope>
    <source>
        <strain evidence="1">PFS-001/15</strain>
        <tissue evidence="1">Leaf</tissue>
    </source>
</reference>